<accession>A0AAD4R0R2</accession>
<organism evidence="1 2">
    <name type="scientific">Ditylenchus destructor</name>
    <dbReference type="NCBI Taxonomy" id="166010"/>
    <lineage>
        <taxon>Eukaryota</taxon>
        <taxon>Metazoa</taxon>
        <taxon>Ecdysozoa</taxon>
        <taxon>Nematoda</taxon>
        <taxon>Chromadorea</taxon>
        <taxon>Rhabditida</taxon>
        <taxon>Tylenchina</taxon>
        <taxon>Tylenchomorpha</taxon>
        <taxon>Sphaerularioidea</taxon>
        <taxon>Anguinidae</taxon>
        <taxon>Anguininae</taxon>
        <taxon>Ditylenchus</taxon>
    </lineage>
</organism>
<evidence type="ECO:0000313" key="2">
    <source>
        <dbReference type="Proteomes" id="UP001201812"/>
    </source>
</evidence>
<evidence type="ECO:0008006" key="3">
    <source>
        <dbReference type="Google" id="ProtNLM"/>
    </source>
</evidence>
<reference evidence="1" key="1">
    <citation type="submission" date="2022-01" db="EMBL/GenBank/DDBJ databases">
        <title>Genome Sequence Resource for Two Populations of Ditylenchus destructor, the Migratory Endoparasitic Phytonematode.</title>
        <authorList>
            <person name="Zhang H."/>
            <person name="Lin R."/>
            <person name="Xie B."/>
        </authorList>
    </citation>
    <scope>NUCLEOTIDE SEQUENCE</scope>
    <source>
        <strain evidence="1">BazhouSP</strain>
    </source>
</reference>
<dbReference type="AlphaFoldDB" id="A0AAD4R0R2"/>
<evidence type="ECO:0000313" key="1">
    <source>
        <dbReference type="EMBL" id="KAI1714319.1"/>
    </source>
</evidence>
<sequence>MSSSRLPPVEHLCGAFSFLARDDLDTMALVSRQFRKVTDKYFPNAPFRVLKSVTINTDFDYPSNQDDDEDEEICEKCTMEIDTSVDCSASHQMSDEERMEQSKTMGPYGFEDFRPFIEAKSTRVERFILEVPPHTPWTTMVKLKKNIRWLSTYWKNSSLHLDFYRFFYRWQFDLFEEIFPTPELLECESLELRGCVSDELDIVSFPINTFATSFYRCKRLKFQCFDGIIAIPDLVDFIFTAVTHRQDEFLVEIGMHPDNIPYNLQELHNFLEAVKRRFLQQTSPAPFKIRISMDDDYAKETGQFELKNPNTSEKLQLIEQPNVDGGQVHRMLECLREV</sequence>
<protein>
    <recommendedName>
        <fullName evidence="3">F-box domain-containing protein</fullName>
    </recommendedName>
</protein>
<proteinExistence type="predicted"/>
<gene>
    <name evidence="1" type="ORF">DdX_08412</name>
</gene>
<keyword evidence="2" id="KW-1185">Reference proteome</keyword>
<name>A0AAD4R0R2_9BILA</name>
<dbReference type="Proteomes" id="UP001201812">
    <property type="component" value="Unassembled WGS sequence"/>
</dbReference>
<dbReference type="EMBL" id="JAKKPZ010000013">
    <property type="protein sequence ID" value="KAI1714319.1"/>
    <property type="molecule type" value="Genomic_DNA"/>
</dbReference>
<comment type="caution">
    <text evidence="1">The sequence shown here is derived from an EMBL/GenBank/DDBJ whole genome shotgun (WGS) entry which is preliminary data.</text>
</comment>